<dbReference type="Proteomes" id="UP000293347">
    <property type="component" value="Unassembled WGS sequence"/>
</dbReference>
<evidence type="ECO:0000256" key="4">
    <source>
        <dbReference type="PROSITE-ProRule" id="PRU00169"/>
    </source>
</evidence>
<feature type="domain" description="Response regulatory" evidence="5">
    <location>
        <begin position="4"/>
        <end position="132"/>
    </location>
</feature>
<dbReference type="RefSeq" id="WP_131597291.1">
    <property type="nucleotide sequence ID" value="NZ_SJSL01000005.1"/>
</dbReference>
<dbReference type="SMART" id="SM00448">
    <property type="entry name" value="REC"/>
    <property type="match status" value="1"/>
</dbReference>
<dbReference type="SUPFAM" id="SSF52172">
    <property type="entry name" value="CheY-like"/>
    <property type="match status" value="1"/>
</dbReference>
<feature type="modified residue" description="4-aspartylphosphate" evidence="4">
    <location>
        <position position="59"/>
    </location>
</feature>
<dbReference type="PANTHER" id="PTHR43214:SF41">
    <property type="entry name" value="NITRATE_NITRITE RESPONSE REGULATOR PROTEIN NARP"/>
    <property type="match status" value="1"/>
</dbReference>
<dbReference type="AlphaFoldDB" id="A0A4V2MKX5"/>
<gene>
    <name evidence="6" type="ORF">EZ437_17100</name>
</gene>
<name>A0A4V2MKX5_9SPHI</name>
<sequence length="221" mass="25368">MFERVLIVEDHESVSNSVKQALNDLGVDNPEHVSYCDYALSWIKKAIVTPQPYDLLITDLSFEEDQTVQQITDGVALIRAVREVQPDLKILVFTAEGRLEVIRPLIEKLGINAYVRKARRDTQELKAAFEAIANGRNYFPLQMKRSERNGHSFNFSTYDITIIRLLAEGKKQKDIPQCLQDNKITPSSLSSLEKRLNQIKDEFSFTTNEQLIAYCKDFKII</sequence>
<keyword evidence="4" id="KW-0597">Phosphoprotein</keyword>
<dbReference type="GO" id="GO:0003677">
    <property type="term" value="F:DNA binding"/>
    <property type="evidence" value="ECO:0007669"/>
    <property type="project" value="UniProtKB-KW"/>
</dbReference>
<evidence type="ECO:0000256" key="2">
    <source>
        <dbReference type="ARBA" id="ARBA00023125"/>
    </source>
</evidence>
<proteinExistence type="predicted"/>
<comment type="caution">
    <text evidence="6">The sequence shown here is derived from an EMBL/GenBank/DDBJ whole genome shotgun (WGS) entry which is preliminary data.</text>
</comment>
<dbReference type="EMBL" id="SJSL01000005">
    <property type="protein sequence ID" value="TCC99956.1"/>
    <property type="molecule type" value="Genomic_DNA"/>
</dbReference>
<protein>
    <submittedName>
        <fullName evidence="6">Response regulator transcription factor</fullName>
    </submittedName>
</protein>
<evidence type="ECO:0000313" key="7">
    <source>
        <dbReference type="Proteomes" id="UP000293347"/>
    </source>
</evidence>
<dbReference type="InterPro" id="IPR011006">
    <property type="entry name" value="CheY-like_superfamily"/>
</dbReference>
<dbReference type="PROSITE" id="PS50110">
    <property type="entry name" value="RESPONSE_REGULATORY"/>
    <property type="match status" value="1"/>
</dbReference>
<dbReference type="OrthoDB" id="659223at2"/>
<dbReference type="InterPro" id="IPR001789">
    <property type="entry name" value="Sig_transdc_resp-reg_receiver"/>
</dbReference>
<dbReference type="GO" id="GO:0000160">
    <property type="term" value="P:phosphorelay signal transduction system"/>
    <property type="evidence" value="ECO:0007669"/>
    <property type="project" value="InterPro"/>
</dbReference>
<accession>A0A4V2MKX5</accession>
<evidence type="ECO:0000313" key="6">
    <source>
        <dbReference type="EMBL" id="TCC99956.1"/>
    </source>
</evidence>
<evidence type="ECO:0000256" key="3">
    <source>
        <dbReference type="ARBA" id="ARBA00023163"/>
    </source>
</evidence>
<evidence type="ECO:0000256" key="1">
    <source>
        <dbReference type="ARBA" id="ARBA00023015"/>
    </source>
</evidence>
<organism evidence="6 7">
    <name type="scientific">Pedobacter psychroterrae</name>
    <dbReference type="NCBI Taxonomy" id="2530453"/>
    <lineage>
        <taxon>Bacteria</taxon>
        <taxon>Pseudomonadati</taxon>
        <taxon>Bacteroidota</taxon>
        <taxon>Sphingobacteriia</taxon>
        <taxon>Sphingobacteriales</taxon>
        <taxon>Sphingobacteriaceae</taxon>
        <taxon>Pedobacter</taxon>
    </lineage>
</organism>
<keyword evidence="2" id="KW-0238">DNA-binding</keyword>
<keyword evidence="1" id="KW-0805">Transcription regulation</keyword>
<dbReference type="PANTHER" id="PTHR43214">
    <property type="entry name" value="TWO-COMPONENT RESPONSE REGULATOR"/>
    <property type="match status" value="1"/>
</dbReference>
<evidence type="ECO:0000259" key="5">
    <source>
        <dbReference type="PROSITE" id="PS50110"/>
    </source>
</evidence>
<dbReference type="InterPro" id="IPR039420">
    <property type="entry name" value="WalR-like"/>
</dbReference>
<reference evidence="6 7" key="1">
    <citation type="submission" date="2019-02" db="EMBL/GenBank/DDBJ databases">
        <title>Pedobacter sp. RP-1-14 sp. nov., isolated from Arctic soil.</title>
        <authorList>
            <person name="Dahal R.H."/>
        </authorList>
    </citation>
    <scope>NUCLEOTIDE SEQUENCE [LARGE SCALE GENOMIC DNA]</scope>
    <source>
        <strain evidence="6 7">RP-1-14</strain>
    </source>
</reference>
<keyword evidence="7" id="KW-1185">Reference proteome</keyword>
<keyword evidence="3" id="KW-0804">Transcription</keyword>
<dbReference type="Gene3D" id="3.40.50.2300">
    <property type="match status" value="1"/>
</dbReference>
<dbReference type="Pfam" id="PF00072">
    <property type="entry name" value="Response_reg"/>
    <property type="match status" value="1"/>
</dbReference>